<feature type="signal peptide" evidence="1">
    <location>
        <begin position="1"/>
        <end position="23"/>
    </location>
</feature>
<evidence type="ECO:0000313" key="3">
    <source>
        <dbReference type="Proteomes" id="UP000183253"/>
    </source>
</evidence>
<dbReference type="EMBL" id="FNRI01000004">
    <property type="protein sequence ID" value="SEA57143.1"/>
    <property type="molecule type" value="Genomic_DNA"/>
</dbReference>
<keyword evidence="1" id="KW-0732">Signal</keyword>
<dbReference type="PROSITE" id="PS51257">
    <property type="entry name" value="PROKAR_LIPOPROTEIN"/>
    <property type="match status" value="1"/>
</dbReference>
<dbReference type="AlphaFoldDB" id="A0A1H4C9X6"/>
<evidence type="ECO:0000256" key="1">
    <source>
        <dbReference type="SAM" id="SignalP"/>
    </source>
</evidence>
<organism evidence="2 3">
    <name type="scientific">Alistipes timonensis JC136</name>
    <dbReference type="NCBI Taxonomy" id="1033731"/>
    <lineage>
        <taxon>Bacteria</taxon>
        <taxon>Pseudomonadati</taxon>
        <taxon>Bacteroidota</taxon>
        <taxon>Bacteroidia</taxon>
        <taxon>Bacteroidales</taxon>
        <taxon>Rikenellaceae</taxon>
        <taxon>Alistipes</taxon>
    </lineage>
</organism>
<reference evidence="2 3" key="1">
    <citation type="submission" date="2016-10" db="EMBL/GenBank/DDBJ databases">
        <authorList>
            <person name="de Groot N.N."/>
        </authorList>
    </citation>
    <scope>NUCLEOTIDE SEQUENCE [LARGE SCALE GENOMIC DNA]</scope>
    <source>
        <strain evidence="2 3">DSM 25383</strain>
    </source>
</reference>
<evidence type="ECO:0000313" key="2">
    <source>
        <dbReference type="EMBL" id="SEA57143.1"/>
    </source>
</evidence>
<keyword evidence="3" id="KW-1185">Reference proteome</keyword>
<gene>
    <name evidence="2" type="ORF">SAMN05444145_104225</name>
</gene>
<proteinExistence type="predicted"/>
<evidence type="ECO:0008006" key="4">
    <source>
        <dbReference type="Google" id="ProtNLM"/>
    </source>
</evidence>
<protein>
    <recommendedName>
        <fullName evidence="4">Late embryogenesis abundant protein</fullName>
    </recommendedName>
</protein>
<accession>A0A1H4C9X6</accession>
<sequence>MRKFLLYLLLLAAAVSATSCRRAVEKAQRNIRFEGIEKIERQGLTGAEMVVRVMNNTGYKLQLGMAEIDIDYAGGRVGTIVLREPVEVPRRTTGSFRTLWRVKISDPLALYVLLRKVEAGDLSQIGVAYALEGRGGPAPVKISHDRMPLSEFLNTFGLTLQDVKNQLK</sequence>
<dbReference type="RefSeq" id="WP_044106430.1">
    <property type="nucleotide sequence ID" value="NZ_CAEG01000011.1"/>
</dbReference>
<dbReference type="STRING" id="1033731.SAMN05444145_104225"/>
<name>A0A1H4C9X6_9BACT</name>
<feature type="chain" id="PRO_5010289097" description="Late embryogenesis abundant protein" evidence="1">
    <location>
        <begin position="24"/>
        <end position="168"/>
    </location>
</feature>
<dbReference type="Proteomes" id="UP000183253">
    <property type="component" value="Unassembled WGS sequence"/>
</dbReference>
<dbReference type="OrthoDB" id="1001681at2"/>